<proteinExistence type="predicted"/>
<feature type="region of interest" description="Disordered" evidence="1">
    <location>
        <begin position="140"/>
        <end position="276"/>
    </location>
</feature>
<feature type="region of interest" description="Disordered" evidence="1">
    <location>
        <begin position="77"/>
        <end position="107"/>
    </location>
</feature>
<evidence type="ECO:0000313" key="2">
    <source>
        <dbReference type="EMBL" id="KAK8855071.1"/>
    </source>
</evidence>
<feature type="compositionally biased region" description="Polar residues" evidence="1">
    <location>
        <begin position="140"/>
        <end position="160"/>
    </location>
</feature>
<feature type="compositionally biased region" description="Low complexity" evidence="1">
    <location>
        <begin position="223"/>
        <end position="253"/>
    </location>
</feature>
<evidence type="ECO:0000256" key="1">
    <source>
        <dbReference type="SAM" id="MobiDB-lite"/>
    </source>
</evidence>
<feature type="compositionally biased region" description="Low complexity" evidence="1">
    <location>
        <begin position="188"/>
        <end position="201"/>
    </location>
</feature>
<feature type="region of interest" description="Disordered" evidence="1">
    <location>
        <begin position="1"/>
        <end position="37"/>
    </location>
</feature>
<reference evidence="2 3" key="1">
    <citation type="journal article" date="2024" name="IMA Fungus">
        <title>Apiospora arundinis, a panoply of carbohydrate-active enzymes and secondary metabolites.</title>
        <authorList>
            <person name="Sorensen T."/>
            <person name="Petersen C."/>
            <person name="Muurmann A.T."/>
            <person name="Christiansen J.V."/>
            <person name="Brundto M.L."/>
            <person name="Overgaard C.K."/>
            <person name="Boysen A.T."/>
            <person name="Wollenberg R.D."/>
            <person name="Larsen T.O."/>
            <person name="Sorensen J.L."/>
            <person name="Nielsen K.L."/>
            <person name="Sondergaard T.E."/>
        </authorList>
    </citation>
    <scope>NUCLEOTIDE SEQUENCE [LARGE SCALE GENOMIC DNA]</scope>
    <source>
        <strain evidence="2 3">AAU 773</strain>
    </source>
</reference>
<feature type="compositionally biased region" description="Pro residues" evidence="1">
    <location>
        <begin position="254"/>
        <end position="270"/>
    </location>
</feature>
<feature type="compositionally biased region" description="Polar residues" evidence="1">
    <location>
        <begin position="90"/>
        <end position="100"/>
    </location>
</feature>
<name>A0ABR2HY77_9PEZI</name>
<keyword evidence="3" id="KW-1185">Reference proteome</keyword>
<sequence length="548" mass="61925">MEKGSGYHDTDERDDVQLKHCVQPTKGKGSGKAKRKYPDERAIAEIEWIHSNYEKMANKWVEAKKENLVLQRKIADLEAQKPSSPVLRQPKTTRPTTRSKSLVRGTQRRKTNLKIKVCQRLRRISRSAPSSADTILSSIESDSSWDAGSRNTELSDSGSDGYQGDCEAVPKRSSLRLGSVPRKNNRTSRALSPRILASLSRARARRRSSHEARRQRKKEQRPTRQQPSRSPPRYYRNSSSPDLSDSPVSTSPYPRGPRTPSPLSRRPPSPHSSVERLPAEIAREILPRMFIPSRDGLAALREALSIAQHVFHDAAREAWPCWTRDTFPQGAHEVSFSLLDIEGYFAGYSIRDGDFVLRGAASQKVFHAVRDVSWLRNRTCHFPPRSDKGYYYYPGNAPFGTTTLSAVAAAGKGGDVRAALMEGFSWPFDPDCAGWYWEAMSSAWRVARLLGDREALEALERLNDRVEDCAWAMLQRLEEIAAVRGLGDGSWDEAMEARGEVVRATMRAIPEELCVPLDMFFKTVRQSDDSWPLMIREAARVWEWTNAE</sequence>
<protein>
    <submittedName>
        <fullName evidence="2">Uncharacterized protein</fullName>
    </submittedName>
</protein>
<gene>
    <name evidence="2" type="ORF">PGQ11_010983</name>
</gene>
<accession>A0ABR2HY77</accession>
<organism evidence="2 3">
    <name type="scientific">Apiospora arundinis</name>
    <dbReference type="NCBI Taxonomy" id="335852"/>
    <lineage>
        <taxon>Eukaryota</taxon>
        <taxon>Fungi</taxon>
        <taxon>Dikarya</taxon>
        <taxon>Ascomycota</taxon>
        <taxon>Pezizomycotina</taxon>
        <taxon>Sordariomycetes</taxon>
        <taxon>Xylariomycetidae</taxon>
        <taxon>Amphisphaeriales</taxon>
        <taxon>Apiosporaceae</taxon>
        <taxon>Apiospora</taxon>
    </lineage>
</organism>
<evidence type="ECO:0000313" key="3">
    <source>
        <dbReference type="Proteomes" id="UP001390339"/>
    </source>
</evidence>
<dbReference type="Proteomes" id="UP001390339">
    <property type="component" value="Unassembled WGS sequence"/>
</dbReference>
<feature type="compositionally biased region" description="Basic and acidic residues" evidence="1">
    <location>
        <begin position="1"/>
        <end position="18"/>
    </location>
</feature>
<feature type="compositionally biased region" description="Basic residues" evidence="1">
    <location>
        <begin position="202"/>
        <end position="219"/>
    </location>
</feature>
<comment type="caution">
    <text evidence="2">The sequence shown here is derived from an EMBL/GenBank/DDBJ whole genome shotgun (WGS) entry which is preliminary data.</text>
</comment>
<dbReference type="EMBL" id="JAPCWZ010000007">
    <property type="protein sequence ID" value="KAK8855071.1"/>
    <property type="molecule type" value="Genomic_DNA"/>
</dbReference>